<reference evidence="8 9" key="1">
    <citation type="submission" date="2015-06" db="EMBL/GenBank/DDBJ databases">
        <title>Draft genome sequencing of a biphenyl-degrading bacterium, Janthinobacterium lividum MEG1.</title>
        <authorList>
            <person name="Shimodaira J."/>
            <person name="Hatta T."/>
        </authorList>
    </citation>
    <scope>NUCLEOTIDE SEQUENCE [LARGE SCALE GENOMIC DNA]</scope>
    <source>
        <strain evidence="8 9">MEG1</strain>
    </source>
</reference>
<dbReference type="InterPro" id="IPR003660">
    <property type="entry name" value="HAMP_dom"/>
</dbReference>
<dbReference type="Pfam" id="PF00015">
    <property type="entry name" value="MCPsignal"/>
    <property type="match status" value="1"/>
</dbReference>
<dbReference type="PANTHER" id="PTHR43531:SF14">
    <property type="entry name" value="METHYL-ACCEPTING CHEMOTAXIS PROTEIN I-RELATED"/>
    <property type="match status" value="1"/>
</dbReference>
<feature type="domain" description="Methyl-accepting transducer" evidence="6">
    <location>
        <begin position="269"/>
        <end position="498"/>
    </location>
</feature>
<dbReference type="GO" id="GO:0005886">
    <property type="term" value="C:plasma membrane"/>
    <property type="evidence" value="ECO:0007669"/>
    <property type="project" value="TreeGrafter"/>
</dbReference>
<gene>
    <name evidence="8" type="ORF">AKG95_17045</name>
</gene>
<dbReference type="CDD" id="cd06225">
    <property type="entry name" value="HAMP"/>
    <property type="match status" value="1"/>
</dbReference>
<dbReference type="Gene3D" id="6.10.340.10">
    <property type="match status" value="1"/>
</dbReference>
<sequence length="534" mass="55798">MKLTDMKIGVRLGAGFGLVLLLMAVLVGTGLLRLDKIGGLSESIIEKDWAKADAIATIRSTTRSNAALVLELFIHEDPARANAIHGEIDANKATISDALVVLDRLIVLPEGKELLATLKQQRKAYVVSFSQADKLLMAGQRAQAAVHVRDDTLPALNRLQKTVNQLNDLQRAVVVHGGQQIQHNITAANMLMASLGTAALLLGVLFAWWVTRSITTPIAYALRVAQAVAAGDLSSKIVADGKDETGQLLQALRDMNTSLATIVGQVRGGTGTIAVASSQIASGNADLSARTEAQASALEETASSMIELTSTVRSNSDNARQADSLARSASTIAQRGGTAMAEVIGTMDAINASSRKIVDIIAVIDGIAFQTNILALNAAVEAARAGEQGRGFAVVATEVRNLAQRSAAAAKEIKELIADSVNRVGQGAQLVSQAGATMDEVVASVGRVSAIVGEISVANHEQSEGIEQINAAIMQMDQTTQQNAALVEEAAAAAAAMHEQAGELETLVSQFKLEQNAVAKAPARPAPTATPRLN</sequence>
<dbReference type="InterPro" id="IPR047347">
    <property type="entry name" value="YvaQ-like_sensor"/>
</dbReference>
<evidence type="ECO:0000313" key="8">
    <source>
        <dbReference type="EMBL" id="OHV96451.1"/>
    </source>
</evidence>
<evidence type="ECO:0000256" key="4">
    <source>
        <dbReference type="PROSITE-ProRule" id="PRU00284"/>
    </source>
</evidence>
<dbReference type="Gene3D" id="1.10.287.950">
    <property type="entry name" value="Methyl-accepting chemotaxis protein"/>
    <property type="match status" value="1"/>
</dbReference>
<dbReference type="InterPro" id="IPR051310">
    <property type="entry name" value="MCP_chemotaxis"/>
</dbReference>
<dbReference type="GO" id="GO:0007165">
    <property type="term" value="P:signal transduction"/>
    <property type="evidence" value="ECO:0007669"/>
    <property type="project" value="UniProtKB-KW"/>
</dbReference>
<comment type="caution">
    <text evidence="8">The sequence shown here is derived from an EMBL/GenBank/DDBJ whole genome shotgun (WGS) entry which is preliminary data.</text>
</comment>
<comment type="similarity">
    <text evidence="3">Belongs to the methyl-accepting chemotaxis (MCP) protein family.</text>
</comment>
<dbReference type="InterPro" id="IPR004089">
    <property type="entry name" value="MCPsignal_dom"/>
</dbReference>
<keyword evidence="5" id="KW-0812">Transmembrane</keyword>
<feature type="domain" description="HAMP" evidence="7">
    <location>
        <begin position="212"/>
        <end position="264"/>
    </location>
</feature>
<proteinExistence type="inferred from homology"/>
<dbReference type="PROSITE" id="PS50111">
    <property type="entry name" value="CHEMOTAXIS_TRANSDUC_2"/>
    <property type="match status" value="1"/>
</dbReference>
<dbReference type="Proteomes" id="UP000179840">
    <property type="component" value="Unassembled WGS sequence"/>
</dbReference>
<feature type="transmembrane region" description="Helical" evidence="5">
    <location>
        <begin position="190"/>
        <end position="210"/>
    </location>
</feature>
<comment type="subcellular location">
    <subcellularLocation>
        <location evidence="1">Membrane</location>
    </subcellularLocation>
</comment>
<keyword evidence="5" id="KW-0472">Membrane</keyword>
<keyword evidence="4" id="KW-0807">Transducer</keyword>
<dbReference type="AlphaFoldDB" id="A0A1S1U9N0"/>
<evidence type="ECO:0000313" key="9">
    <source>
        <dbReference type="Proteomes" id="UP000179840"/>
    </source>
</evidence>
<evidence type="ECO:0000256" key="3">
    <source>
        <dbReference type="ARBA" id="ARBA00029447"/>
    </source>
</evidence>
<dbReference type="Pfam" id="PF12729">
    <property type="entry name" value="4HB_MCP_1"/>
    <property type="match status" value="1"/>
</dbReference>
<dbReference type="GO" id="GO:0006935">
    <property type="term" value="P:chemotaxis"/>
    <property type="evidence" value="ECO:0007669"/>
    <property type="project" value="InterPro"/>
</dbReference>
<evidence type="ECO:0000259" key="6">
    <source>
        <dbReference type="PROSITE" id="PS50111"/>
    </source>
</evidence>
<dbReference type="CDD" id="cd19411">
    <property type="entry name" value="MCP2201-like_sensor"/>
    <property type="match status" value="1"/>
</dbReference>
<evidence type="ECO:0000256" key="5">
    <source>
        <dbReference type="SAM" id="Phobius"/>
    </source>
</evidence>
<dbReference type="InterPro" id="IPR024478">
    <property type="entry name" value="HlyB_4HB_MCP"/>
</dbReference>
<keyword evidence="5" id="KW-1133">Transmembrane helix</keyword>
<evidence type="ECO:0000259" key="7">
    <source>
        <dbReference type="PROSITE" id="PS50885"/>
    </source>
</evidence>
<dbReference type="InterPro" id="IPR004090">
    <property type="entry name" value="Chemotax_Me-accpt_rcpt"/>
</dbReference>
<accession>A0A1S1U9N0</accession>
<protein>
    <submittedName>
        <fullName evidence="8">Chemotaxis protein</fullName>
    </submittedName>
</protein>
<dbReference type="PRINTS" id="PR00260">
    <property type="entry name" value="CHEMTRNSDUCR"/>
</dbReference>
<organism evidence="8 9">
    <name type="scientific">Janthinobacterium lividum</name>
    <dbReference type="NCBI Taxonomy" id="29581"/>
    <lineage>
        <taxon>Bacteria</taxon>
        <taxon>Pseudomonadati</taxon>
        <taxon>Pseudomonadota</taxon>
        <taxon>Betaproteobacteria</taxon>
        <taxon>Burkholderiales</taxon>
        <taxon>Oxalobacteraceae</taxon>
        <taxon>Janthinobacterium</taxon>
    </lineage>
</organism>
<dbReference type="SMART" id="SM00304">
    <property type="entry name" value="HAMP"/>
    <property type="match status" value="1"/>
</dbReference>
<dbReference type="PANTHER" id="PTHR43531">
    <property type="entry name" value="PROTEIN ICFG"/>
    <property type="match status" value="1"/>
</dbReference>
<keyword evidence="2" id="KW-0488">Methylation</keyword>
<evidence type="ECO:0000256" key="2">
    <source>
        <dbReference type="ARBA" id="ARBA00022481"/>
    </source>
</evidence>
<dbReference type="GO" id="GO:0004888">
    <property type="term" value="F:transmembrane signaling receptor activity"/>
    <property type="evidence" value="ECO:0007669"/>
    <property type="project" value="InterPro"/>
</dbReference>
<dbReference type="FunFam" id="1.10.287.950:FF:000001">
    <property type="entry name" value="Methyl-accepting chemotaxis sensory transducer"/>
    <property type="match status" value="1"/>
</dbReference>
<dbReference type="EMBL" id="LFKP01000008">
    <property type="protein sequence ID" value="OHV96451.1"/>
    <property type="molecule type" value="Genomic_DNA"/>
</dbReference>
<feature type="transmembrane region" description="Helical" evidence="5">
    <location>
        <begin position="12"/>
        <end position="32"/>
    </location>
</feature>
<dbReference type="CDD" id="cd11386">
    <property type="entry name" value="MCP_signal"/>
    <property type="match status" value="1"/>
</dbReference>
<dbReference type="SUPFAM" id="SSF58104">
    <property type="entry name" value="Methyl-accepting chemotaxis protein (MCP) signaling domain"/>
    <property type="match status" value="1"/>
</dbReference>
<dbReference type="SMART" id="SM00283">
    <property type="entry name" value="MA"/>
    <property type="match status" value="1"/>
</dbReference>
<dbReference type="PROSITE" id="PS50885">
    <property type="entry name" value="HAMP"/>
    <property type="match status" value="1"/>
</dbReference>
<dbReference type="RefSeq" id="WP_170840509.1">
    <property type="nucleotide sequence ID" value="NZ_LFKP01000008.1"/>
</dbReference>
<dbReference type="Pfam" id="PF00672">
    <property type="entry name" value="HAMP"/>
    <property type="match status" value="1"/>
</dbReference>
<name>A0A1S1U9N0_9BURK</name>
<evidence type="ECO:0000256" key="1">
    <source>
        <dbReference type="ARBA" id="ARBA00004370"/>
    </source>
</evidence>